<dbReference type="AlphaFoldDB" id="A0A931N2N6"/>
<protein>
    <submittedName>
        <fullName evidence="1">Uncharacterized protein</fullName>
    </submittedName>
</protein>
<gene>
    <name evidence="1" type="ORF">IT779_08100</name>
</gene>
<evidence type="ECO:0000313" key="2">
    <source>
        <dbReference type="Proteomes" id="UP000655751"/>
    </source>
</evidence>
<keyword evidence="2" id="KW-1185">Reference proteome</keyword>
<proteinExistence type="predicted"/>
<name>A0A931N2N6_9NOCA</name>
<comment type="caution">
    <text evidence="1">The sequence shown here is derived from an EMBL/GenBank/DDBJ whole genome shotgun (WGS) entry which is preliminary data.</text>
</comment>
<sequence>MTSVRYGPCLRLGGCACLFVRGMIAAGTPSVCGVSRWRALDTLMAADLPEGAAR</sequence>
<dbReference type="EMBL" id="JADMLG010000003">
    <property type="protein sequence ID" value="MBH0776241.1"/>
    <property type="molecule type" value="Genomic_DNA"/>
</dbReference>
<reference evidence="1" key="1">
    <citation type="submission" date="2020-11" db="EMBL/GenBank/DDBJ databases">
        <title>Nocardia NEAU-351.nov., a novel actinomycete isolated from the cow dung.</title>
        <authorList>
            <person name="Zhang X."/>
        </authorList>
    </citation>
    <scope>NUCLEOTIDE SEQUENCE</scope>
    <source>
        <strain evidence="1">NEAU-351</strain>
    </source>
</reference>
<dbReference type="RefSeq" id="WP_196148601.1">
    <property type="nucleotide sequence ID" value="NZ_JADMLG010000003.1"/>
</dbReference>
<accession>A0A931N2N6</accession>
<organism evidence="1 2">
    <name type="scientific">Nocardia bovistercoris</name>
    <dbReference type="NCBI Taxonomy" id="2785916"/>
    <lineage>
        <taxon>Bacteria</taxon>
        <taxon>Bacillati</taxon>
        <taxon>Actinomycetota</taxon>
        <taxon>Actinomycetes</taxon>
        <taxon>Mycobacteriales</taxon>
        <taxon>Nocardiaceae</taxon>
        <taxon>Nocardia</taxon>
    </lineage>
</organism>
<dbReference type="Proteomes" id="UP000655751">
    <property type="component" value="Unassembled WGS sequence"/>
</dbReference>
<evidence type="ECO:0000313" key="1">
    <source>
        <dbReference type="EMBL" id="MBH0776241.1"/>
    </source>
</evidence>